<accession>A0ABR0UEW7</accession>
<evidence type="ECO:0000256" key="1">
    <source>
        <dbReference type="SAM" id="MobiDB-lite"/>
    </source>
</evidence>
<evidence type="ECO:0000313" key="2">
    <source>
        <dbReference type="EMBL" id="KAK6120826.1"/>
    </source>
</evidence>
<organism evidence="2 3">
    <name type="scientific">Rehmannia glutinosa</name>
    <name type="common">Chinese foxglove</name>
    <dbReference type="NCBI Taxonomy" id="99300"/>
    <lineage>
        <taxon>Eukaryota</taxon>
        <taxon>Viridiplantae</taxon>
        <taxon>Streptophyta</taxon>
        <taxon>Embryophyta</taxon>
        <taxon>Tracheophyta</taxon>
        <taxon>Spermatophyta</taxon>
        <taxon>Magnoliopsida</taxon>
        <taxon>eudicotyledons</taxon>
        <taxon>Gunneridae</taxon>
        <taxon>Pentapetalae</taxon>
        <taxon>asterids</taxon>
        <taxon>lamiids</taxon>
        <taxon>Lamiales</taxon>
        <taxon>Orobanchaceae</taxon>
        <taxon>Rehmannieae</taxon>
        <taxon>Rehmannia</taxon>
    </lineage>
</organism>
<name>A0ABR0UEW7_REHGL</name>
<keyword evidence="3" id="KW-1185">Reference proteome</keyword>
<reference evidence="2 3" key="1">
    <citation type="journal article" date="2021" name="Comput. Struct. Biotechnol. J.">
        <title>De novo genome assembly of the potent medicinal plant Rehmannia glutinosa using nanopore technology.</title>
        <authorList>
            <person name="Ma L."/>
            <person name="Dong C."/>
            <person name="Song C."/>
            <person name="Wang X."/>
            <person name="Zheng X."/>
            <person name="Niu Y."/>
            <person name="Chen S."/>
            <person name="Feng W."/>
        </authorList>
    </citation>
    <scope>NUCLEOTIDE SEQUENCE [LARGE SCALE GENOMIC DNA]</scope>
    <source>
        <strain evidence="2">DH-2019</strain>
    </source>
</reference>
<dbReference type="Proteomes" id="UP001318860">
    <property type="component" value="Unassembled WGS sequence"/>
</dbReference>
<gene>
    <name evidence="2" type="ORF">DH2020_045431</name>
</gene>
<comment type="caution">
    <text evidence="2">The sequence shown here is derived from an EMBL/GenBank/DDBJ whole genome shotgun (WGS) entry which is preliminary data.</text>
</comment>
<evidence type="ECO:0000313" key="3">
    <source>
        <dbReference type="Proteomes" id="UP001318860"/>
    </source>
</evidence>
<sequence length="436" mass="49242">MEVISCHAARHRHVVNFIGVKDFWHQSKLPVLRGKRLFCFKIESVSASTKYSHTHSLRLKRHDRRQSSRTVCSCNNYETVDLNIISETYNSYVLDGGDDGSDVADSGQSIPKVSIPNLPDEDNDENEASISSRFWEWKPKLNIHYETSGSENVDAPPVLFLPGFGVGSFHFEKQLKDLGRDYGAWALDFLGQGLSLPCEDPTLQPQGGNKGVFDGESNVWGFGDERSRGVETSLDLKVKRRNVFNDELFLPFTPHSIWQKISDPRSIAEILKQVYADHSTKIDKVFSSIIEITRHSAAAASFASIIFAPQGLLSFNETLTRCKMNNTPICLMCGKEDPWVRPVWGFQVKRRVPNAPYYEISPVGHCPHDEVPKSDGSVMLPMLDSPESANFDVTKDLEFTREGFRKSVRVQLHGSKFSIGNWLSSHFKPLFKDRTQ</sequence>
<dbReference type="EMBL" id="JABTTQ020002998">
    <property type="protein sequence ID" value="KAK6120826.1"/>
    <property type="molecule type" value="Genomic_DNA"/>
</dbReference>
<dbReference type="PANTHER" id="PTHR47280">
    <property type="entry name" value="PHEOPHYTINASE, CHLOROPLASTIC"/>
    <property type="match status" value="1"/>
</dbReference>
<dbReference type="Gene3D" id="3.40.50.1820">
    <property type="entry name" value="alpha/beta hydrolase"/>
    <property type="match status" value="2"/>
</dbReference>
<feature type="region of interest" description="Disordered" evidence="1">
    <location>
        <begin position="102"/>
        <end position="126"/>
    </location>
</feature>
<dbReference type="SUPFAM" id="SSF53474">
    <property type="entry name" value="alpha/beta-Hydrolases"/>
    <property type="match status" value="1"/>
</dbReference>
<dbReference type="InterPro" id="IPR044211">
    <property type="entry name" value="PPH_chloroplastic"/>
</dbReference>
<proteinExistence type="predicted"/>
<dbReference type="PANTHER" id="PTHR47280:SF1">
    <property type="entry name" value="PHEOPHYTINASE, CHLOROPLASTIC"/>
    <property type="match status" value="1"/>
</dbReference>
<dbReference type="InterPro" id="IPR029058">
    <property type="entry name" value="AB_hydrolase_fold"/>
</dbReference>
<protein>
    <submittedName>
        <fullName evidence="2">Uncharacterized protein</fullName>
    </submittedName>
</protein>